<organism evidence="1 2">
    <name type="scientific">Psychrobacter aestuarii</name>
    <dbReference type="NCBI Taxonomy" id="556327"/>
    <lineage>
        <taxon>Bacteria</taxon>
        <taxon>Pseudomonadati</taxon>
        <taxon>Pseudomonadota</taxon>
        <taxon>Gammaproteobacteria</taxon>
        <taxon>Moraxellales</taxon>
        <taxon>Moraxellaceae</taxon>
        <taxon>Psychrobacter</taxon>
    </lineage>
</organism>
<dbReference type="Proteomes" id="UP001501787">
    <property type="component" value="Unassembled WGS sequence"/>
</dbReference>
<dbReference type="RefSeq" id="WP_201504907.1">
    <property type="nucleotide sequence ID" value="NZ_BAAAFR010000004.1"/>
</dbReference>
<protein>
    <submittedName>
        <fullName evidence="1">Uncharacterized protein</fullName>
    </submittedName>
</protein>
<dbReference type="EMBL" id="BAAAFR010000004">
    <property type="protein sequence ID" value="GAA0317615.1"/>
    <property type="molecule type" value="Genomic_DNA"/>
</dbReference>
<reference evidence="1 2" key="1">
    <citation type="journal article" date="2019" name="Int. J. Syst. Evol. Microbiol.">
        <title>The Global Catalogue of Microorganisms (GCM) 10K type strain sequencing project: providing services to taxonomists for standard genome sequencing and annotation.</title>
        <authorList>
            <consortium name="The Broad Institute Genomics Platform"/>
            <consortium name="The Broad Institute Genome Sequencing Center for Infectious Disease"/>
            <person name="Wu L."/>
            <person name="Ma J."/>
        </authorList>
    </citation>
    <scope>NUCLEOTIDE SEQUENCE [LARGE SCALE GENOMIC DNA]</scope>
    <source>
        <strain evidence="1 2">JCM 16343</strain>
    </source>
</reference>
<sequence length="183" mass="21685">MKRYPYINSNGKKRPQSKEWSDVRAEIMCLKTKLNLTDKFLRMLTPYEDYKGIEEQISENFLNIKSGASNPDWPLQGLVQEAYSVEIKNALESYLLHLVPLNEEIWFGVTETFKERSKIWFYEGRIEGITKILNEICFFDECYFVSKKYDWLIRYDRHDILMVTGKNIPEKLKAIEDVAKHKG</sequence>
<name>A0ABN0VUS0_9GAMM</name>
<evidence type="ECO:0000313" key="1">
    <source>
        <dbReference type="EMBL" id="GAA0317615.1"/>
    </source>
</evidence>
<evidence type="ECO:0000313" key="2">
    <source>
        <dbReference type="Proteomes" id="UP001501787"/>
    </source>
</evidence>
<proteinExistence type="predicted"/>
<gene>
    <name evidence="1" type="ORF">GCM10009129_13890</name>
</gene>
<accession>A0ABN0VUS0</accession>
<dbReference type="Pfam" id="PF20541">
    <property type="entry name" value="DUF6756"/>
    <property type="match status" value="1"/>
</dbReference>
<keyword evidence="2" id="KW-1185">Reference proteome</keyword>
<dbReference type="InterPro" id="IPR046644">
    <property type="entry name" value="DUF6756"/>
</dbReference>
<comment type="caution">
    <text evidence="1">The sequence shown here is derived from an EMBL/GenBank/DDBJ whole genome shotgun (WGS) entry which is preliminary data.</text>
</comment>